<dbReference type="FunFam" id="3.20.20.10:FF:000018">
    <property type="entry name" value="Pyridoxal phosphate homeostasis protein"/>
    <property type="match status" value="1"/>
</dbReference>
<dbReference type="InterPro" id="IPR001608">
    <property type="entry name" value="Ala_racemase_N"/>
</dbReference>
<protein>
    <recommendedName>
        <fullName evidence="2">Pyridoxal phosphate homeostasis protein</fullName>
        <shortName evidence="2">PLP homeostasis protein</shortName>
    </recommendedName>
</protein>
<feature type="modified residue" description="N6-(pyridoxal phosphate)lysine" evidence="2 3">
    <location>
        <position position="26"/>
    </location>
</feature>
<dbReference type="PIRSF" id="PIRSF004848">
    <property type="entry name" value="YBL036c_PLPDEIII"/>
    <property type="match status" value="1"/>
</dbReference>
<evidence type="ECO:0000256" key="2">
    <source>
        <dbReference type="HAMAP-Rule" id="MF_02087"/>
    </source>
</evidence>
<dbReference type="InterPro" id="IPR011078">
    <property type="entry name" value="PyrdxlP_homeostasis"/>
</dbReference>
<dbReference type="EMBL" id="DXHL01000005">
    <property type="protein sequence ID" value="HIW09995.1"/>
    <property type="molecule type" value="Genomic_DNA"/>
</dbReference>
<dbReference type="InterPro" id="IPR029066">
    <property type="entry name" value="PLP-binding_barrel"/>
</dbReference>
<accession>A0A9D1TXS8</accession>
<dbReference type="HAMAP" id="MF_02087">
    <property type="entry name" value="PLP_homeostasis"/>
    <property type="match status" value="1"/>
</dbReference>
<dbReference type="PROSITE" id="PS01211">
    <property type="entry name" value="UPF0001"/>
    <property type="match status" value="1"/>
</dbReference>
<comment type="similarity">
    <text evidence="2 4">Belongs to the pyridoxal phosphate-binding protein YggS/PROSC family.</text>
</comment>
<comment type="caution">
    <text evidence="6">The sequence shown here is derived from an EMBL/GenBank/DDBJ whole genome shotgun (WGS) entry which is preliminary data.</text>
</comment>
<dbReference type="GO" id="GO:0030170">
    <property type="term" value="F:pyridoxal phosphate binding"/>
    <property type="evidence" value="ECO:0007669"/>
    <property type="project" value="UniProtKB-UniRule"/>
</dbReference>
<dbReference type="NCBIfam" id="TIGR00044">
    <property type="entry name" value="YggS family pyridoxal phosphate-dependent enzyme"/>
    <property type="match status" value="1"/>
</dbReference>
<evidence type="ECO:0000313" key="6">
    <source>
        <dbReference type="EMBL" id="HIW09995.1"/>
    </source>
</evidence>
<keyword evidence="1 2" id="KW-0663">Pyridoxal phosphate</keyword>
<dbReference type="PANTHER" id="PTHR10146:SF14">
    <property type="entry name" value="PYRIDOXAL PHOSPHATE HOMEOSTASIS PROTEIN"/>
    <property type="match status" value="1"/>
</dbReference>
<proteinExistence type="inferred from homology"/>
<comment type="cofactor">
    <cofactor evidence="3">
        <name>pyridoxal 5'-phosphate</name>
        <dbReference type="ChEBI" id="CHEBI:597326"/>
    </cofactor>
</comment>
<dbReference type="Pfam" id="PF01168">
    <property type="entry name" value="Ala_racemase_N"/>
    <property type="match status" value="1"/>
</dbReference>
<dbReference type="Proteomes" id="UP000823926">
    <property type="component" value="Unassembled WGS sequence"/>
</dbReference>
<feature type="domain" description="Alanine racemase N-terminal" evidence="5">
    <location>
        <begin position="3"/>
        <end position="218"/>
    </location>
</feature>
<sequence length="220" mass="25145">MGTIADNLARIRQTLPEGVTLVAVSKFHPVEMIREAYEAGQRIFGESRPQEMVAKWKVMPDDIQWHMIGHLQTNKIKYIAPFVAMIHSIDSWHLAEAIDREAAKVERTLDVLLQLHIAQEETKFGWDAVELERFLREGMLQGLSHLRIRGLMGMASLTDDTEQVSGEFRRLHETFVRFRDQFLPAMDTLSMGMSGDYPLALEQGSTLVRIGSSIFGERQY</sequence>
<evidence type="ECO:0000256" key="3">
    <source>
        <dbReference type="PIRSR" id="PIRSR004848-1"/>
    </source>
</evidence>
<dbReference type="Gene3D" id="3.20.20.10">
    <property type="entry name" value="Alanine racemase"/>
    <property type="match status" value="1"/>
</dbReference>
<organism evidence="6 7">
    <name type="scientific">Candidatus Rikenella faecigallinarum</name>
    <dbReference type="NCBI Taxonomy" id="2838745"/>
    <lineage>
        <taxon>Bacteria</taxon>
        <taxon>Pseudomonadati</taxon>
        <taxon>Bacteroidota</taxon>
        <taxon>Bacteroidia</taxon>
        <taxon>Bacteroidales</taxon>
        <taxon>Rikenellaceae</taxon>
        <taxon>Rikenella</taxon>
    </lineage>
</organism>
<evidence type="ECO:0000256" key="1">
    <source>
        <dbReference type="ARBA" id="ARBA00022898"/>
    </source>
</evidence>
<name>A0A9D1TXS8_9BACT</name>
<reference evidence="6" key="2">
    <citation type="submission" date="2021-04" db="EMBL/GenBank/DDBJ databases">
        <authorList>
            <person name="Gilroy R."/>
        </authorList>
    </citation>
    <scope>NUCLEOTIDE SEQUENCE</scope>
    <source>
        <strain evidence="6">ChiBcec15-1070</strain>
    </source>
</reference>
<evidence type="ECO:0000256" key="4">
    <source>
        <dbReference type="RuleBase" id="RU004514"/>
    </source>
</evidence>
<gene>
    <name evidence="6" type="ORF">H9888_00700</name>
</gene>
<dbReference type="AlphaFoldDB" id="A0A9D1TXS8"/>
<comment type="function">
    <text evidence="2">Pyridoxal 5'-phosphate (PLP)-binding protein, which is involved in PLP homeostasis.</text>
</comment>
<dbReference type="SUPFAM" id="SSF51419">
    <property type="entry name" value="PLP-binding barrel"/>
    <property type="match status" value="1"/>
</dbReference>
<dbReference type="PANTHER" id="PTHR10146">
    <property type="entry name" value="PROLINE SYNTHETASE CO-TRANSCRIBED BACTERIAL HOMOLOG PROTEIN"/>
    <property type="match status" value="1"/>
</dbReference>
<evidence type="ECO:0000259" key="5">
    <source>
        <dbReference type="Pfam" id="PF01168"/>
    </source>
</evidence>
<dbReference type="CDD" id="cd00635">
    <property type="entry name" value="PLPDE_III_YBL036c_like"/>
    <property type="match status" value="1"/>
</dbReference>
<evidence type="ECO:0000313" key="7">
    <source>
        <dbReference type="Proteomes" id="UP000823926"/>
    </source>
</evidence>
<reference evidence="6" key="1">
    <citation type="journal article" date="2021" name="PeerJ">
        <title>Extensive microbial diversity within the chicken gut microbiome revealed by metagenomics and culture.</title>
        <authorList>
            <person name="Gilroy R."/>
            <person name="Ravi A."/>
            <person name="Getino M."/>
            <person name="Pursley I."/>
            <person name="Horton D.L."/>
            <person name="Alikhan N.F."/>
            <person name="Baker D."/>
            <person name="Gharbi K."/>
            <person name="Hall N."/>
            <person name="Watson M."/>
            <person name="Adriaenssens E.M."/>
            <person name="Foster-Nyarko E."/>
            <person name="Jarju S."/>
            <person name="Secka A."/>
            <person name="Antonio M."/>
            <person name="Oren A."/>
            <person name="Chaudhuri R.R."/>
            <person name="La Ragione R."/>
            <person name="Hildebrand F."/>
            <person name="Pallen M.J."/>
        </authorList>
    </citation>
    <scope>NUCLEOTIDE SEQUENCE</scope>
    <source>
        <strain evidence="6">ChiBcec15-1070</strain>
    </source>
</reference>